<feature type="transmembrane region" description="Helical" evidence="1">
    <location>
        <begin position="34"/>
        <end position="54"/>
    </location>
</feature>
<gene>
    <name evidence="2" type="ORF">M419DRAFT_7403</name>
</gene>
<dbReference type="EMBL" id="KI911143">
    <property type="protein sequence ID" value="ETS03483.1"/>
    <property type="molecule type" value="Genomic_DNA"/>
</dbReference>
<dbReference type="AlphaFoldDB" id="A0A024SEI2"/>
<dbReference type="Proteomes" id="UP000024376">
    <property type="component" value="Unassembled WGS sequence"/>
</dbReference>
<name>A0A024SEI2_HYPJR</name>
<keyword evidence="1" id="KW-0812">Transmembrane</keyword>
<accession>A0A024SEI2</accession>
<proteinExistence type="predicted"/>
<keyword evidence="1" id="KW-0472">Membrane</keyword>
<protein>
    <submittedName>
        <fullName evidence="2">Uncharacterized protein</fullName>
    </submittedName>
</protein>
<evidence type="ECO:0000256" key="1">
    <source>
        <dbReference type="SAM" id="Phobius"/>
    </source>
</evidence>
<dbReference type="HOGENOM" id="CLU_2544235_0_0_1"/>
<evidence type="ECO:0000313" key="2">
    <source>
        <dbReference type="EMBL" id="ETS03483.1"/>
    </source>
</evidence>
<dbReference type="KEGG" id="trr:M419DRAFT_7403"/>
<evidence type="ECO:0000313" key="3">
    <source>
        <dbReference type="Proteomes" id="UP000024376"/>
    </source>
</evidence>
<keyword evidence="1" id="KW-1133">Transmembrane helix</keyword>
<sequence length="83" mass="9327">MLHALINFVNEFLVQLPRAWRENDNWAVFKLQFLAVYVLVAAFHTGTCLVGHVVTWSTADASCMIAGVVVEQLLTFLTAFPFI</sequence>
<organism evidence="2 3">
    <name type="scientific">Hypocrea jecorina (strain ATCC 56765 / BCRC 32924 / NRRL 11460 / Rut C-30)</name>
    <name type="common">Trichoderma reesei</name>
    <dbReference type="NCBI Taxonomy" id="1344414"/>
    <lineage>
        <taxon>Eukaryota</taxon>
        <taxon>Fungi</taxon>
        <taxon>Dikarya</taxon>
        <taxon>Ascomycota</taxon>
        <taxon>Pezizomycotina</taxon>
        <taxon>Sordariomycetes</taxon>
        <taxon>Hypocreomycetidae</taxon>
        <taxon>Hypocreales</taxon>
        <taxon>Hypocreaceae</taxon>
        <taxon>Trichoderma</taxon>
    </lineage>
</organism>
<reference evidence="3" key="1">
    <citation type="journal article" date="2013" name="Ind. Biotechnol.">
        <title>Comparative genomics analysis of Trichoderma reesei strains.</title>
        <authorList>
            <person name="Koike H."/>
            <person name="Aerts A."/>
            <person name="LaButti K."/>
            <person name="Grigoriev I.V."/>
            <person name="Baker S.E."/>
        </authorList>
    </citation>
    <scope>NUCLEOTIDE SEQUENCE [LARGE SCALE GENOMIC DNA]</scope>
    <source>
        <strain evidence="3">ATCC 56765 / BCRC 32924 / NRRL 11460 / Rut C-30</strain>
    </source>
</reference>